<evidence type="ECO:0000259" key="6">
    <source>
        <dbReference type="PROSITE" id="PS50404"/>
    </source>
</evidence>
<evidence type="ECO:0000256" key="2">
    <source>
        <dbReference type="ARBA" id="ARBA00011738"/>
    </source>
</evidence>
<dbReference type="SUPFAM" id="SSF47616">
    <property type="entry name" value="GST C-terminal domain-like"/>
    <property type="match status" value="1"/>
</dbReference>
<reference evidence="8" key="1">
    <citation type="submission" date="2022-11" db="EMBL/GenBank/DDBJ databases">
        <authorList>
            <person name="Kikuchi T."/>
        </authorList>
    </citation>
    <scope>NUCLEOTIDE SEQUENCE</scope>
    <source>
        <strain evidence="8">PS1010</strain>
    </source>
</reference>
<protein>
    <recommendedName>
        <fullName evidence="3">glutathione transferase</fullName>
        <ecNumber evidence="3">2.5.1.18</ecNumber>
    </recommendedName>
    <alternativeName>
        <fullName evidence="5">GST class-pi</fullName>
    </alternativeName>
</protein>
<dbReference type="Pfam" id="PF02798">
    <property type="entry name" value="GST_N"/>
    <property type="match status" value="1"/>
</dbReference>
<dbReference type="GO" id="GO:0004364">
    <property type="term" value="F:glutathione transferase activity"/>
    <property type="evidence" value="ECO:0007669"/>
    <property type="project" value="UniProtKB-EC"/>
</dbReference>
<sequence>MTISLYYFDIRGFGEYIRLLLIDQGVTFEDHRFERHSEEWEKLKKTMVFGQVPCLKDGNEEFVQTGAIMRYLARKYDLYGSSSTEAAFIDMVFECVRDLRAKYVRYIYYSDETKENYDTVTLPETLANLSKLLNNSSQFVSGDKISFADYILFEELDVANTTAPGSLDKFENLKQLHANMSARPNLKKYLSSRTAKINAIDRQ</sequence>
<accession>A0A9P1IYM2</accession>
<dbReference type="InterPro" id="IPR004046">
    <property type="entry name" value="GST_C"/>
</dbReference>
<organism evidence="8 9">
    <name type="scientific">Caenorhabditis angaria</name>
    <dbReference type="NCBI Taxonomy" id="860376"/>
    <lineage>
        <taxon>Eukaryota</taxon>
        <taxon>Metazoa</taxon>
        <taxon>Ecdysozoa</taxon>
        <taxon>Nematoda</taxon>
        <taxon>Chromadorea</taxon>
        <taxon>Rhabditida</taxon>
        <taxon>Rhabditina</taxon>
        <taxon>Rhabditomorpha</taxon>
        <taxon>Rhabditoidea</taxon>
        <taxon>Rhabditidae</taxon>
        <taxon>Peloderinae</taxon>
        <taxon>Caenorhabditis</taxon>
    </lineage>
</organism>
<evidence type="ECO:0000313" key="8">
    <source>
        <dbReference type="EMBL" id="CAI5451798.1"/>
    </source>
</evidence>
<evidence type="ECO:0000256" key="1">
    <source>
        <dbReference type="ARBA" id="ARBA00007297"/>
    </source>
</evidence>
<dbReference type="InterPro" id="IPR040079">
    <property type="entry name" value="Glutathione_S-Trfase"/>
</dbReference>
<evidence type="ECO:0000256" key="5">
    <source>
        <dbReference type="ARBA" id="ARBA00032759"/>
    </source>
</evidence>
<dbReference type="SFLD" id="SFLDS00019">
    <property type="entry name" value="Glutathione_Transferase_(cytos"/>
    <property type="match status" value="1"/>
</dbReference>
<dbReference type="EC" id="2.5.1.18" evidence="3"/>
<proteinExistence type="inferred from homology"/>
<dbReference type="InterPro" id="IPR036282">
    <property type="entry name" value="Glutathione-S-Trfase_C_sf"/>
</dbReference>
<dbReference type="GO" id="GO:0005829">
    <property type="term" value="C:cytosol"/>
    <property type="evidence" value="ECO:0007669"/>
    <property type="project" value="TreeGrafter"/>
</dbReference>
<keyword evidence="4" id="KW-0808">Transferase</keyword>
<gene>
    <name evidence="8" type="ORF">CAMP_LOCUS14435</name>
</gene>
<dbReference type="FunFam" id="1.20.1050.10:FF:000020">
    <property type="entry name" value="Glutathione S-transferase P 1"/>
    <property type="match status" value="1"/>
</dbReference>
<dbReference type="SFLD" id="SFLDG01205">
    <property type="entry name" value="AMPS.1"/>
    <property type="match status" value="1"/>
</dbReference>
<dbReference type="Gene3D" id="1.20.1050.10">
    <property type="match status" value="1"/>
</dbReference>
<dbReference type="OrthoDB" id="5773568at2759"/>
<feature type="domain" description="GST C-terminal" evidence="7">
    <location>
        <begin position="82"/>
        <end position="203"/>
    </location>
</feature>
<dbReference type="AlphaFoldDB" id="A0A9P1IYM2"/>
<evidence type="ECO:0000259" key="7">
    <source>
        <dbReference type="PROSITE" id="PS50405"/>
    </source>
</evidence>
<dbReference type="InterPro" id="IPR050213">
    <property type="entry name" value="GST_superfamily"/>
</dbReference>
<dbReference type="GO" id="GO:0006950">
    <property type="term" value="P:response to stress"/>
    <property type="evidence" value="ECO:0007669"/>
    <property type="project" value="UniProtKB-ARBA"/>
</dbReference>
<comment type="similarity">
    <text evidence="1">Belongs to the GST superfamily. Pi family.</text>
</comment>
<dbReference type="PANTHER" id="PTHR11571">
    <property type="entry name" value="GLUTATHIONE S-TRANSFERASE"/>
    <property type="match status" value="1"/>
</dbReference>
<dbReference type="GO" id="GO:0006749">
    <property type="term" value="P:glutathione metabolic process"/>
    <property type="evidence" value="ECO:0007669"/>
    <property type="project" value="TreeGrafter"/>
</dbReference>
<comment type="subunit">
    <text evidence="2">Homodimer.</text>
</comment>
<name>A0A9P1IYM2_9PELO</name>
<dbReference type="Proteomes" id="UP001152747">
    <property type="component" value="Unassembled WGS sequence"/>
</dbReference>
<dbReference type="FunFam" id="3.40.30.10:FF:000168">
    <property type="entry name" value="Glutathione S-transferase 2"/>
    <property type="match status" value="1"/>
</dbReference>
<dbReference type="InterPro" id="IPR010987">
    <property type="entry name" value="Glutathione-S-Trfase_C-like"/>
</dbReference>
<dbReference type="PROSITE" id="PS50405">
    <property type="entry name" value="GST_CTER"/>
    <property type="match status" value="1"/>
</dbReference>
<evidence type="ECO:0000256" key="3">
    <source>
        <dbReference type="ARBA" id="ARBA00012452"/>
    </source>
</evidence>
<feature type="domain" description="GST N-terminal" evidence="6">
    <location>
        <begin position="1"/>
        <end position="80"/>
    </location>
</feature>
<dbReference type="InterPro" id="IPR004045">
    <property type="entry name" value="Glutathione_S-Trfase_N"/>
</dbReference>
<evidence type="ECO:0000256" key="4">
    <source>
        <dbReference type="ARBA" id="ARBA00022679"/>
    </source>
</evidence>
<keyword evidence="9" id="KW-1185">Reference proteome</keyword>
<dbReference type="PANTHER" id="PTHR11571:SF120">
    <property type="entry name" value="GST N-TERMINAL DOMAIN-CONTAINING PROTEIN-RELATED"/>
    <property type="match status" value="1"/>
</dbReference>
<dbReference type="SFLD" id="SFLDG00363">
    <property type="entry name" value="AMPS_(cytGST):_Alpha-__Mu-__Pi"/>
    <property type="match status" value="1"/>
</dbReference>
<dbReference type="SUPFAM" id="SSF52833">
    <property type="entry name" value="Thioredoxin-like"/>
    <property type="match status" value="1"/>
</dbReference>
<dbReference type="EMBL" id="CANHGI010000005">
    <property type="protein sequence ID" value="CAI5451798.1"/>
    <property type="molecule type" value="Genomic_DNA"/>
</dbReference>
<dbReference type="Gene3D" id="3.40.30.10">
    <property type="entry name" value="Glutaredoxin"/>
    <property type="match status" value="1"/>
</dbReference>
<dbReference type="PROSITE" id="PS50404">
    <property type="entry name" value="GST_NTER"/>
    <property type="match status" value="1"/>
</dbReference>
<comment type="caution">
    <text evidence="8">The sequence shown here is derived from an EMBL/GenBank/DDBJ whole genome shotgun (WGS) entry which is preliminary data.</text>
</comment>
<dbReference type="InterPro" id="IPR036249">
    <property type="entry name" value="Thioredoxin-like_sf"/>
</dbReference>
<evidence type="ECO:0000313" key="9">
    <source>
        <dbReference type="Proteomes" id="UP001152747"/>
    </source>
</evidence>
<dbReference type="Pfam" id="PF14497">
    <property type="entry name" value="GST_C_3"/>
    <property type="match status" value="1"/>
</dbReference>